<sequence length="154" mass="17178">MKSTKEIKEIIKSILEGSELFLVDVSISADNSLEVYIDSLTGVNVGKCREVCKKLDAQLDRETEDFAITVASAGIGYPFKVAQQYEKNLNKEVEAKLLTGEKIQGILKSYSDEGIVLECEEKVAVEGKKKKSLVKIDKSIQFKDIKEVKDIVIF</sequence>
<dbReference type="SUPFAM" id="SSF75420">
    <property type="entry name" value="YhbC-like, N-terminal domain"/>
    <property type="match status" value="1"/>
</dbReference>
<accession>A0ABR7CX96</accession>
<reference evidence="5 6" key="1">
    <citation type="submission" date="2020-08" db="EMBL/GenBank/DDBJ databases">
        <title>Genome public.</title>
        <authorList>
            <person name="Liu C."/>
            <person name="Sun Q."/>
        </authorList>
    </citation>
    <scope>NUCLEOTIDE SEQUENCE [LARGE SCALE GENOMIC DNA]</scope>
    <source>
        <strain evidence="5 6">NSJ-56</strain>
    </source>
</reference>
<keyword evidence="1 3" id="KW-0963">Cytoplasm</keyword>
<protein>
    <recommendedName>
        <fullName evidence="3">Ribosome maturation factor RimP</fullName>
    </recommendedName>
</protein>
<dbReference type="InterPro" id="IPR028989">
    <property type="entry name" value="RimP_N"/>
</dbReference>
<evidence type="ECO:0000313" key="5">
    <source>
        <dbReference type="EMBL" id="MBC5619770.1"/>
    </source>
</evidence>
<dbReference type="PANTHER" id="PTHR33867:SF1">
    <property type="entry name" value="RIBOSOME MATURATION FACTOR RIMP"/>
    <property type="match status" value="1"/>
</dbReference>
<dbReference type="EMBL" id="JACOOH010000001">
    <property type="protein sequence ID" value="MBC5619770.1"/>
    <property type="molecule type" value="Genomic_DNA"/>
</dbReference>
<comment type="subcellular location">
    <subcellularLocation>
        <location evidence="3">Cytoplasm</location>
    </subcellularLocation>
</comment>
<dbReference type="PANTHER" id="PTHR33867">
    <property type="entry name" value="RIBOSOME MATURATION FACTOR RIMP"/>
    <property type="match status" value="1"/>
</dbReference>
<gene>
    <name evidence="3 5" type="primary">rimP</name>
    <name evidence="5" type="ORF">H8S64_01515</name>
</gene>
<comment type="caution">
    <text evidence="5">The sequence shown here is derived from an EMBL/GenBank/DDBJ whole genome shotgun (WGS) entry which is preliminary data.</text>
</comment>
<comment type="function">
    <text evidence="3">Required for maturation of 30S ribosomal subunits.</text>
</comment>
<evidence type="ECO:0000313" key="6">
    <source>
        <dbReference type="Proteomes" id="UP000646484"/>
    </source>
</evidence>
<dbReference type="Proteomes" id="UP000646484">
    <property type="component" value="Unassembled WGS sequence"/>
</dbReference>
<dbReference type="NCBIfam" id="NF002531">
    <property type="entry name" value="PRK02001.1"/>
    <property type="match status" value="1"/>
</dbReference>
<keyword evidence="2 3" id="KW-0690">Ribosome biogenesis</keyword>
<evidence type="ECO:0000256" key="3">
    <source>
        <dbReference type="HAMAP-Rule" id="MF_01077"/>
    </source>
</evidence>
<dbReference type="Gene3D" id="3.30.300.70">
    <property type="entry name" value="RimP-like superfamily, N-terminal"/>
    <property type="match status" value="1"/>
</dbReference>
<dbReference type="InterPro" id="IPR003728">
    <property type="entry name" value="Ribosome_maturation_RimP"/>
</dbReference>
<keyword evidence="6" id="KW-1185">Reference proteome</keyword>
<feature type="domain" description="Ribosome maturation factor RimP N-terminal" evidence="4">
    <location>
        <begin position="10"/>
        <end position="74"/>
    </location>
</feature>
<evidence type="ECO:0000256" key="1">
    <source>
        <dbReference type="ARBA" id="ARBA00022490"/>
    </source>
</evidence>
<dbReference type="Pfam" id="PF02576">
    <property type="entry name" value="RimP_N"/>
    <property type="match status" value="1"/>
</dbReference>
<evidence type="ECO:0000256" key="2">
    <source>
        <dbReference type="ARBA" id="ARBA00022517"/>
    </source>
</evidence>
<proteinExistence type="inferred from homology"/>
<dbReference type="InterPro" id="IPR035956">
    <property type="entry name" value="RimP_N_sf"/>
</dbReference>
<name>A0ABR7CX96_9BACT</name>
<comment type="similarity">
    <text evidence="3">Belongs to the RimP family.</text>
</comment>
<dbReference type="HAMAP" id="MF_01077">
    <property type="entry name" value="RimP"/>
    <property type="match status" value="1"/>
</dbReference>
<dbReference type="RefSeq" id="WP_099291074.1">
    <property type="nucleotide sequence ID" value="NZ_JACOOH010000001.1"/>
</dbReference>
<organism evidence="5 6">
    <name type="scientific">Butyricimonas hominis</name>
    <dbReference type="NCBI Taxonomy" id="2763032"/>
    <lineage>
        <taxon>Bacteria</taxon>
        <taxon>Pseudomonadati</taxon>
        <taxon>Bacteroidota</taxon>
        <taxon>Bacteroidia</taxon>
        <taxon>Bacteroidales</taxon>
        <taxon>Odoribacteraceae</taxon>
        <taxon>Butyricimonas</taxon>
    </lineage>
</organism>
<evidence type="ECO:0000259" key="4">
    <source>
        <dbReference type="Pfam" id="PF02576"/>
    </source>
</evidence>